<proteinExistence type="predicted"/>
<evidence type="ECO:0000313" key="1">
    <source>
        <dbReference type="EMBL" id="GMA27060.1"/>
    </source>
</evidence>
<dbReference type="RefSeq" id="WP_284229329.1">
    <property type="nucleotide sequence ID" value="NZ_BSUL01000001.1"/>
</dbReference>
<comment type="caution">
    <text evidence="1">The sequence shown here is derived from an EMBL/GenBank/DDBJ whole genome shotgun (WGS) entry which is preliminary data.</text>
</comment>
<accession>A0AA37XA40</accession>
<keyword evidence="2" id="KW-1185">Reference proteome</keyword>
<protein>
    <submittedName>
        <fullName evidence="1">Uncharacterized protein</fullName>
    </submittedName>
</protein>
<dbReference type="EMBL" id="BSUL01000001">
    <property type="protein sequence ID" value="GMA27060.1"/>
    <property type="molecule type" value="Genomic_DNA"/>
</dbReference>
<name>A0AA37XA40_9MICO</name>
<dbReference type="AlphaFoldDB" id="A0AA37XA40"/>
<dbReference type="Proteomes" id="UP001157160">
    <property type="component" value="Unassembled WGS sequence"/>
</dbReference>
<gene>
    <name evidence="1" type="ORF">GCM10025874_03130</name>
</gene>
<reference evidence="1 2" key="1">
    <citation type="journal article" date="2014" name="Int. J. Syst. Evol. Microbiol.">
        <title>Complete genome sequence of Corynebacterium casei LMG S-19264T (=DSM 44701T), isolated from a smear-ripened cheese.</title>
        <authorList>
            <consortium name="US DOE Joint Genome Institute (JGI-PGF)"/>
            <person name="Walter F."/>
            <person name="Albersmeier A."/>
            <person name="Kalinowski J."/>
            <person name="Ruckert C."/>
        </authorList>
    </citation>
    <scope>NUCLEOTIDE SEQUENCE [LARGE SCALE GENOMIC DNA]</scope>
    <source>
        <strain evidence="1 2">NBRC 112289</strain>
    </source>
</reference>
<sequence>MPTEPSPVEPADQGIGAIVTGVNLAHYAEEIWMRAAQRREEHPGEEYQALRYWLTMVYAALATWHELREEYPSTALSEAWEHPNRDPLRLLRNKTIHGGKVLVPPEVLAYYALPDGIEWAHAVYSELAALVAEHYLGWSPEKIRESQLGPQEPWTGL</sequence>
<evidence type="ECO:0000313" key="2">
    <source>
        <dbReference type="Proteomes" id="UP001157160"/>
    </source>
</evidence>
<organism evidence="1 2">
    <name type="scientific">Arenivirga flava</name>
    <dbReference type="NCBI Taxonomy" id="1930060"/>
    <lineage>
        <taxon>Bacteria</taxon>
        <taxon>Bacillati</taxon>
        <taxon>Actinomycetota</taxon>
        <taxon>Actinomycetes</taxon>
        <taxon>Micrococcales</taxon>
        <taxon>Microbacteriaceae</taxon>
        <taxon>Arenivirga</taxon>
    </lineage>
</organism>